<accession>Q0S0E9</accession>
<evidence type="ECO:0000313" key="3">
    <source>
        <dbReference type="Proteomes" id="UP000008710"/>
    </source>
</evidence>
<dbReference type="Proteomes" id="UP000008710">
    <property type="component" value="Chromosome"/>
</dbReference>
<protein>
    <submittedName>
        <fullName evidence="2">Uncharacterized protein</fullName>
    </submittedName>
</protein>
<gene>
    <name evidence="2" type="ordered locus">RHA1_ro07223</name>
</gene>
<evidence type="ECO:0000256" key="1">
    <source>
        <dbReference type="SAM" id="MobiDB-lite"/>
    </source>
</evidence>
<dbReference type="AlphaFoldDB" id="Q0S0E9"/>
<dbReference type="KEGG" id="rha:RHA1_ro07223"/>
<sequence length="141" mass="15158">MAPLVSQDLDCNADLRHLASEGVRRRAERPTGTPGDPWLSEWSSAGSVSGRTVSLFGILEPAGRRGLLLRECLGRGRDGQSPGEQGCGPTGVMTMALTLGIDVAVRAEHQATLARDGATVWRGRKFWNGCGRTWTCPIRQS</sequence>
<dbReference type="HOGENOM" id="CLU_1823829_0_0_11"/>
<evidence type="ECO:0000313" key="2">
    <source>
        <dbReference type="EMBL" id="ABG98987.1"/>
    </source>
</evidence>
<feature type="region of interest" description="Disordered" evidence="1">
    <location>
        <begin position="22"/>
        <end position="43"/>
    </location>
</feature>
<name>Q0S0E9_RHOJR</name>
<dbReference type="EMBL" id="CP000431">
    <property type="protein sequence ID" value="ABG98987.1"/>
    <property type="molecule type" value="Genomic_DNA"/>
</dbReference>
<reference evidence="3" key="1">
    <citation type="journal article" date="2006" name="Proc. Natl. Acad. Sci. U.S.A.">
        <title>The complete genome of Rhodococcus sp. RHA1 provides insights into a catabolic powerhouse.</title>
        <authorList>
            <person name="McLeod M.P."/>
            <person name="Warren R.L."/>
            <person name="Hsiao W.W.L."/>
            <person name="Araki N."/>
            <person name="Myhre M."/>
            <person name="Fernandes C."/>
            <person name="Miyazawa D."/>
            <person name="Wong W."/>
            <person name="Lillquist A.L."/>
            <person name="Wang D."/>
            <person name="Dosanjh M."/>
            <person name="Hara H."/>
            <person name="Petrescu A."/>
            <person name="Morin R.D."/>
            <person name="Yang G."/>
            <person name="Stott J.M."/>
            <person name="Schein J.E."/>
            <person name="Shin H."/>
            <person name="Smailus D."/>
            <person name="Siddiqui A.S."/>
            <person name="Marra M.A."/>
            <person name="Jones S.J.M."/>
            <person name="Holt R."/>
            <person name="Brinkman F.S.L."/>
            <person name="Miyauchi K."/>
            <person name="Fukuda M."/>
            <person name="Davies J.E."/>
            <person name="Mohn W.W."/>
            <person name="Eltis L.D."/>
        </authorList>
    </citation>
    <scope>NUCLEOTIDE SEQUENCE [LARGE SCALE GENOMIC DNA]</scope>
    <source>
        <strain evidence="3">RHA1</strain>
    </source>
</reference>
<proteinExistence type="predicted"/>
<organism evidence="2 3">
    <name type="scientific">Rhodococcus jostii (strain RHA1)</name>
    <dbReference type="NCBI Taxonomy" id="101510"/>
    <lineage>
        <taxon>Bacteria</taxon>
        <taxon>Bacillati</taxon>
        <taxon>Actinomycetota</taxon>
        <taxon>Actinomycetes</taxon>
        <taxon>Mycobacteriales</taxon>
        <taxon>Nocardiaceae</taxon>
        <taxon>Rhodococcus</taxon>
    </lineage>
</organism>